<comment type="caution">
    <text evidence="1">The sequence shown here is derived from an EMBL/GenBank/DDBJ whole genome shotgun (WGS) entry which is preliminary data.</text>
</comment>
<dbReference type="EMBL" id="PEZL01000015">
    <property type="protein sequence ID" value="PIS13561.1"/>
    <property type="molecule type" value="Genomic_DNA"/>
</dbReference>
<dbReference type="Proteomes" id="UP000230353">
    <property type="component" value="Unassembled WGS sequence"/>
</dbReference>
<evidence type="ECO:0000313" key="1">
    <source>
        <dbReference type="EMBL" id="PIS13561.1"/>
    </source>
</evidence>
<organism evidence="1 2">
    <name type="scientific">Candidatus Tagabacteria bacterium CG09_land_8_20_14_0_10_41_14</name>
    <dbReference type="NCBI Taxonomy" id="1975021"/>
    <lineage>
        <taxon>Bacteria</taxon>
        <taxon>Candidatus Tagaibacteriota</taxon>
    </lineage>
</organism>
<reference evidence="2" key="1">
    <citation type="submission" date="2017-09" db="EMBL/GenBank/DDBJ databases">
        <title>Depth-based differentiation of microbial function through sediment-hosted aquifers and enrichment of novel symbionts in the deep terrestrial subsurface.</title>
        <authorList>
            <person name="Probst A.J."/>
            <person name="Ladd B."/>
            <person name="Jarett J.K."/>
            <person name="Geller-Mcgrath D.E."/>
            <person name="Sieber C.M.K."/>
            <person name="Emerson J.B."/>
            <person name="Anantharaman K."/>
            <person name="Thomas B.C."/>
            <person name="Malmstrom R."/>
            <person name="Stieglmeier M."/>
            <person name="Klingl A."/>
            <person name="Woyke T."/>
            <person name="Ryan C.M."/>
            <person name="Banfield J.F."/>
        </authorList>
    </citation>
    <scope>NUCLEOTIDE SEQUENCE [LARGE SCALE GENOMIC DNA]</scope>
</reference>
<name>A0A2H0WLL4_9BACT</name>
<gene>
    <name evidence="1" type="ORF">COT67_01110</name>
</gene>
<dbReference type="AlphaFoldDB" id="A0A2H0WLL4"/>
<evidence type="ECO:0008006" key="3">
    <source>
        <dbReference type="Google" id="ProtNLM"/>
    </source>
</evidence>
<protein>
    <recommendedName>
        <fullName evidence="3">Ubiquitin Mut7-C domain-containing protein</fullName>
    </recommendedName>
</protein>
<sequence length="86" mass="10023">MGDFPKPIKIKIFYDEELKKITEKNLEEAVVSMGITFVDQLYFIFSSHPEIPKKYPPGKLGFLLNNRPPKEFDVLQDGDEIFFKIV</sequence>
<accession>A0A2H0WLL4</accession>
<evidence type="ECO:0000313" key="2">
    <source>
        <dbReference type="Proteomes" id="UP000230353"/>
    </source>
</evidence>
<proteinExistence type="predicted"/>